<reference evidence="3 4" key="1">
    <citation type="submission" date="2021-05" db="EMBL/GenBank/DDBJ databases">
        <title>Fusibacter ferrireducens sp. nov., an anaerobic, sulfur- and Fe-reducing bacterium isolated from the mangrove sediment.</title>
        <authorList>
            <person name="Qiu D."/>
        </authorList>
    </citation>
    <scope>NUCLEOTIDE SEQUENCE [LARGE SCALE GENOMIC DNA]</scope>
    <source>
        <strain evidence="3 4">DSM 12116</strain>
    </source>
</reference>
<feature type="transmembrane region" description="Helical" evidence="1">
    <location>
        <begin position="57"/>
        <end position="78"/>
    </location>
</feature>
<protein>
    <submittedName>
        <fullName evidence="3">Tripartite tricarboxylate transporter TctB family protein</fullName>
    </submittedName>
</protein>
<gene>
    <name evidence="3" type="ORF">KHM83_01725</name>
</gene>
<evidence type="ECO:0000313" key="4">
    <source>
        <dbReference type="Proteomes" id="UP000746471"/>
    </source>
</evidence>
<accession>A0ABS5PLC6</accession>
<comment type="caution">
    <text evidence="3">The sequence shown here is derived from an EMBL/GenBank/DDBJ whole genome shotgun (WGS) entry which is preliminary data.</text>
</comment>
<dbReference type="Proteomes" id="UP000746471">
    <property type="component" value="Unassembled WGS sequence"/>
</dbReference>
<evidence type="ECO:0000313" key="3">
    <source>
        <dbReference type="EMBL" id="MBS7525391.1"/>
    </source>
</evidence>
<feature type="transmembrane region" description="Helical" evidence="1">
    <location>
        <begin position="12"/>
        <end position="37"/>
    </location>
</feature>
<feature type="transmembrane region" description="Helical" evidence="1">
    <location>
        <begin position="121"/>
        <end position="139"/>
    </location>
</feature>
<keyword evidence="1" id="KW-1133">Transmembrane helix</keyword>
<name>A0ABS5PLC6_9FIRM</name>
<sequence>MAKRIDALISSIICAFHLYSDIVMGVLVAGASALLYVNASHLKISSQSITSLDSAQFVPKLTFGILIVLGIIIALQGIKKINANRETLPSGDVLAASIIGFKRSFIAVLSIAIFIFLMTRLSFIIAAIIYLVFSMYYMVERRGWKHKTYFIVAITISVSCYYLFDRFIYVKLPLGFLKGVIG</sequence>
<feature type="transmembrane region" description="Helical" evidence="1">
    <location>
        <begin position="148"/>
        <end position="164"/>
    </location>
</feature>
<dbReference type="EMBL" id="JAHBCL010000002">
    <property type="protein sequence ID" value="MBS7525391.1"/>
    <property type="molecule type" value="Genomic_DNA"/>
</dbReference>
<keyword evidence="4" id="KW-1185">Reference proteome</keyword>
<feature type="domain" description="DUF1468" evidence="2">
    <location>
        <begin position="23"/>
        <end position="173"/>
    </location>
</feature>
<evidence type="ECO:0000256" key="1">
    <source>
        <dbReference type="SAM" id="Phobius"/>
    </source>
</evidence>
<keyword evidence="1" id="KW-0812">Transmembrane</keyword>
<dbReference type="InterPro" id="IPR009936">
    <property type="entry name" value="DUF1468"/>
</dbReference>
<keyword evidence="1" id="KW-0472">Membrane</keyword>
<organism evidence="3 4">
    <name type="scientific">Fusibacter paucivorans</name>
    <dbReference type="NCBI Taxonomy" id="76009"/>
    <lineage>
        <taxon>Bacteria</taxon>
        <taxon>Bacillati</taxon>
        <taxon>Bacillota</taxon>
        <taxon>Clostridia</taxon>
        <taxon>Eubacteriales</taxon>
        <taxon>Eubacteriales Family XII. Incertae Sedis</taxon>
        <taxon>Fusibacter</taxon>
    </lineage>
</organism>
<dbReference type="Pfam" id="PF07331">
    <property type="entry name" value="TctB"/>
    <property type="match status" value="1"/>
</dbReference>
<proteinExistence type="predicted"/>
<dbReference type="RefSeq" id="WP_213235172.1">
    <property type="nucleotide sequence ID" value="NZ_JAHBCL010000002.1"/>
</dbReference>
<evidence type="ECO:0000259" key="2">
    <source>
        <dbReference type="Pfam" id="PF07331"/>
    </source>
</evidence>